<dbReference type="KEGG" id="nav:JQS30_16840"/>
<reference evidence="2" key="1">
    <citation type="submission" date="2021-02" db="EMBL/GenBank/DDBJ databases">
        <title>Natronoglycomyces albus gen. nov., sp. nov, a haloalkaliphilic actinobacterium from a soda solonchak soil.</title>
        <authorList>
            <person name="Sorokin D.Y."/>
            <person name="Khijniak T.V."/>
            <person name="Zakharycheva A.P."/>
            <person name="Boueva O.V."/>
            <person name="Ariskina E.V."/>
            <person name="Hahnke R.L."/>
            <person name="Bunk B."/>
            <person name="Sproer C."/>
            <person name="Schumann P."/>
            <person name="Evtushenko L.I."/>
            <person name="Kublanov I.V."/>
        </authorList>
    </citation>
    <scope>NUCLEOTIDE SEQUENCE</scope>
    <source>
        <strain evidence="2">DSM 106290</strain>
        <plasmid evidence="2">p2</plasmid>
    </source>
</reference>
<dbReference type="Gene3D" id="3.40.50.300">
    <property type="entry name" value="P-loop containing nucleotide triphosphate hydrolases"/>
    <property type="match status" value="1"/>
</dbReference>
<dbReference type="RefSeq" id="WP_213173123.1">
    <property type="nucleotide sequence ID" value="NZ_CP070497.1"/>
</dbReference>
<keyword evidence="1" id="KW-0812">Transmembrane</keyword>
<dbReference type="InterPro" id="IPR036390">
    <property type="entry name" value="WH_DNA-bd_sf"/>
</dbReference>
<dbReference type="InterPro" id="IPR036388">
    <property type="entry name" value="WH-like_DNA-bd_sf"/>
</dbReference>
<evidence type="ECO:0000256" key="1">
    <source>
        <dbReference type="SAM" id="Phobius"/>
    </source>
</evidence>
<dbReference type="EMBL" id="CP070497">
    <property type="protein sequence ID" value="QSB07128.1"/>
    <property type="molecule type" value="Genomic_DNA"/>
</dbReference>
<evidence type="ECO:0008006" key="4">
    <source>
        <dbReference type="Google" id="ProtNLM"/>
    </source>
</evidence>
<protein>
    <recommendedName>
        <fullName evidence="4">FtsK domain-containing protein</fullName>
    </recommendedName>
</protein>
<keyword evidence="1" id="KW-0472">Membrane</keyword>
<keyword evidence="2" id="KW-0614">Plasmid</keyword>
<sequence>MAKKPFKKSRNNDGVKRGSALMRGCRYTVSHWRGLLPVLCIGAAMAFSGIAQGFAWAYGPWAWAWIGALSLVLFVWADGWIGELDLSARPPAIGFLLFTAFSVVWLILAGAMIEAYMLVIFGGLGLGTWWWHGEAYQQHRTAQRARRRMESVLCKLGLSEQTRITSVNVGKKGRADAIEWRLYLGDNDRVSHLSAEDIAHLLKVDIARVVVRKVEKGSTRSVKIVQLAASPEKAVDPVHPAVRPENRAEGSEWAPGTRSVVEGLPVGTVLGSAAPSLVKVYSDQKDVKHFMVLGRSGSGKTSSTSGVLLSAIACRDLVIGVCDIPKAGNLAVPFAPALHRVTTTIDQLEADLRGMLALGQDRIRRMNEGKVVGPGGKPLRKWKPSPAAPAVLYLIDELGNTMRDLETDDAERAEVIWNLLVSNAQSLRQAGIILMPISQDAKRESINTTFRKAMSNYMVHQVATPQCVNGIWGGYDLDLFEAGLPKPGMCYVGDTDGAAPTKSIGYDMDQVIEEGEEFDAAVDTYAEARPYLPAPCVRVLGWGDTLHGAQDQQEAHDITIKQAETLNGLNLLADAVDDTAETIPAGIGIIRGTEEPETGDDERLQAVLEALANTQDGLSRADVERVLGVSTATTKRLLGVLQNTEKIVREGKGRATRYRINTAALTAA</sequence>
<organism evidence="2 3">
    <name type="scientific">Natronoglycomyces albus</name>
    <dbReference type="NCBI Taxonomy" id="2811108"/>
    <lineage>
        <taxon>Bacteria</taxon>
        <taxon>Bacillati</taxon>
        <taxon>Actinomycetota</taxon>
        <taxon>Actinomycetes</taxon>
        <taxon>Glycomycetales</taxon>
        <taxon>Glycomycetaceae</taxon>
        <taxon>Natronoglycomyces</taxon>
    </lineage>
</organism>
<accession>A0A895XZX4</accession>
<feature type="transmembrane region" description="Helical" evidence="1">
    <location>
        <begin position="62"/>
        <end position="81"/>
    </location>
</feature>
<feature type="transmembrane region" description="Helical" evidence="1">
    <location>
        <begin position="93"/>
        <end position="109"/>
    </location>
</feature>
<geneLocation type="plasmid" evidence="2 3">
    <name>p2</name>
</geneLocation>
<keyword evidence="1" id="KW-1133">Transmembrane helix</keyword>
<feature type="transmembrane region" description="Helical" evidence="1">
    <location>
        <begin position="35"/>
        <end position="56"/>
    </location>
</feature>
<proteinExistence type="predicted"/>
<evidence type="ECO:0000313" key="2">
    <source>
        <dbReference type="EMBL" id="QSB07128.1"/>
    </source>
</evidence>
<dbReference type="SUPFAM" id="SSF52540">
    <property type="entry name" value="P-loop containing nucleoside triphosphate hydrolases"/>
    <property type="match status" value="1"/>
</dbReference>
<name>A0A895XZX4_9ACTN</name>
<dbReference type="SUPFAM" id="SSF46785">
    <property type="entry name" value="Winged helix' DNA-binding domain"/>
    <property type="match status" value="1"/>
</dbReference>
<dbReference type="Proteomes" id="UP000662939">
    <property type="component" value="Plasmid p2"/>
</dbReference>
<dbReference type="InterPro" id="IPR027417">
    <property type="entry name" value="P-loop_NTPase"/>
</dbReference>
<gene>
    <name evidence="2" type="ORF">JQS30_16840</name>
</gene>
<dbReference type="Gene3D" id="1.10.10.10">
    <property type="entry name" value="Winged helix-like DNA-binding domain superfamily/Winged helix DNA-binding domain"/>
    <property type="match status" value="1"/>
</dbReference>
<dbReference type="AlphaFoldDB" id="A0A895XZX4"/>
<evidence type="ECO:0000313" key="3">
    <source>
        <dbReference type="Proteomes" id="UP000662939"/>
    </source>
</evidence>
<keyword evidence="3" id="KW-1185">Reference proteome</keyword>